<keyword evidence="1" id="KW-0472">Membrane</keyword>
<evidence type="ECO:0000313" key="3">
    <source>
        <dbReference type="Proteomes" id="UP001521181"/>
    </source>
</evidence>
<feature type="transmembrane region" description="Helical" evidence="1">
    <location>
        <begin position="31"/>
        <end position="48"/>
    </location>
</feature>
<dbReference type="RefSeq" id="WP_233676342.1">
    <property type="nucleotide sequence ID" value="NZ_JAJUOS010000004.1"/>
</dbReference>
<sequence>MPALLAFLGLGASRLVLWIVAISIWLISRPGGWAVLAVLALVGVKLLPAK</sequence>
<evidence type="ECO:0000256" key="1">
    <source>
        <dbReference type="SAM" id="Phobius"/>
    </source>
</evidence>
<reference evidence="2 3" key="1">
    <citation type="submission" date="2021-12" db="EMBL/GenBank/DDBJ databases">
        <title>Sinirhodobacter sp. WL0062 is a bacterium isolated from seawater.</title>
        <authorList>
            <person name="Wang L."/>
            <person name="He W."/>
            <person name="Zhang D.-F."/>
        </authorList>
    </citation>
    <scope>NUCLEOTIDE SEQUENCE [LARGE SCALE GENOMIC DNA]</scope>
    <source>
        <strain evidence="2 3">WL0062</strain>
    </source>
</reference>
<dbReference type="EMBL" id="JAJUOS010000004">
    <property type="protein sequence ID" value="MCE5973348.1"/>
    <property type="molecule type" value="Genomic_DNA"/>
</dbReference>
<name>A0ABS8YUH4_9RHOB</name>
<proteinExistence type="predicted"/>
<comment type="caution">
    <text evidence="2">The sequence shown here is derived from an EMBL/GenBank/DDBJ whole genome shotgun (WGS) entry which is preliminary data.</text>
</comment>
<evidence type="ECO:0000313" key="2">
    <source>
        <dbReference type="EMBL" id="MCE5973348.1"/>
    </source>
</evidence>
<keyword evidence="1" id="KW-0812">Transmembrane</keyword>
<protein>
    <submittedName>
        <fullName evidence="2">Uncharacterized protein</fullName>
    </submittedName>
</protein>
<dbReference type="Proteomes" id="UP001521181">
    <property type="component" value="Unassembled WGS sequence"/>
</dbReference>
<accession>A0ABS8YUH4</accession>
<organism evidence="2 3">
    <name type="scientific">Rhodobacter flavimaris</name>
    <dbReference type="NCBI Taxonomy" id="2907145"/>
    <lineage>
        <taxon>Bacteria</taxon>
        <taxon>Pseudomonadati</taxon>
        <taxon>Pseudomonadota</taxon>
        <taxon>Alphaproteobacteria</taxon>
        <taxon>Rhodobacterales</taxon>
        <taxon>Rhodobacter group</taxon>
        <taxon>Rhodobacter</taxon>
    </lineage>
</organism>
<keyword evidence="3" id="KW-1185">Reference proteome</keyword>
<keyword evidence="1" id="KW-1133">Transmembrane helix</keyword>
<gene>
    <name evidence="2" type="ORF">LZA78_07640</name>
</gene>